<comment type="caution">
    <text evidence="2">The sequence shown here is derived from an EMBL/GenBank/DDBJ whole genome shotgun (WGS) entry which is preliminary data.</text>
</comment>
<dbReference type="EMBL" id="JAMFMA010000002">
    <property type="protein sequence ID" value="MCL6274253.1"/>
    <property type="molecule type" value="Genomic_DNA"/>
</dbReference>
<protein>
    <recommendedName>
        <fullName evidence="4">Phosphate-selective porin O and P</fullName>
    </recommendedName>
</protein>
<evidence type="ECO:0000313" key="2">
    <source>
        <dbReference type="EMBL" id="MCL6274253.1"/>
    </source>
</evidence>
<organism evidence="2 3">
    <name type="scientific">Flagellimonas spongiicola</name>
    <dbReference type="NCBI Taxonomy" id="2942208"/>
    <lineage>
        <taxon>Bacteria</taxon>
        <taxon>Pseudomonadati</taxon>
        <taxon>Bacteroidota</taxon>
        <taxon>Flavobacteriia</taxon>
        <taxon>Flavobacteriales</taxon>
        <taxon>Flavobacteriaceae</taxon>
        <taxon>Flagellimonas</taxon>
    </lineage>
</organism>
<sequence>MPKNIPSVLVAFILFLCFGSQHLAAQQNAKNEFQLKNGISKPNTLATHPFGLLFNRLSHNFKWESPKTKTLNLQINSGNIWGQPVTVYVPSLQEDRERLADVIFYSRIFEFDEDNSPSDSYFFQYDGVLKDIRINYTQPIGTKSELNIGLRSFLLTKGKLPFTGLTGDQFIEWFHSNIAGGEDPFGRRQLGMDSAYINYLDRNGNVMEINAGDFVFSGIESSYIYYPECFLQSNISLNFGTHLGINTSTYNQSLDLGVSIAGVKNFSPDTPNQLQLGLGINFLRRGLVEFQDNQPDLGTSNYFGSFEGHLEYSIQTNKGGVHSFGLNYRIQSSYNSTKEEDYYVPSNPERIARWHEAARHLYKFPSYWSAIYTFSKKTEFSIYLQQDMLVNNTPDIQTGVRLLVPLKL</sequence>
<feature type="chain" id="PRO_5047214524" description="Phosphate-selective porin O and P" evidence="1">
    <location>
        <begin position="25"/>
        <end position="408"/>
    </location>
</feature>
<evidence type="ECO:0000256" key="1">
    <source>
        <dbReference type="SAM" id="SignalP"/>
    </source>
</evidence>
<name>A0ABT0PS76_9FLAO</name>
<evidence type="ECO:0008006" key="4">
    <source>
        <dbReference type="Google" id="ProtNLM"/>
    </source>
</evidence>
<evidence type="ECO:0000313" key="3">
    <source>
        <dbReference type="Proteomes" id="UP001203607"/>
    </source>
</evidence>
<feature type="signal peptide" evidence="1">
    <location>
        <begin position="1"/>
        <end position="24"/>
    </location>
</feature>
<keyword evidence="1" id="KW-0732">Signal</keyword>
<dbReference type="Proteomes" id="UP001203607">
    <property type="component" value="Unassembled WGS sequence"/>
</dbReference>
<proteinExistence type="predicted"/>
<dbReference type="RefSeq" id="WP_249657439.1">
    <property type="nucleotide sequence ID" value="NZ_JAMFMA010000002.1"/>
</dbReference>
<gene>
    <name evidence="2" type="ORF">M3P19_09545</name>
</gene>
<keyword evidence="3" id="KW-1185">Reference proteome</keyword>
<accession>A0ABT0PS76</accession>
<reference evidence="2 3" key="1">
    <citation type="submission" date="2022-05" db="EMBL/GenBank/DDBJ databases">
        <authorList>
            <person name="Park J.-S."/>
        </authorList>
    </citation>
    <scope>NUCLEOTIDE SEQUENCE [LARGE SCALE GENOMIC DNA]</scope>
    <source>
        <strain evidence="2 3">2012CJ35-5</strain>
    </source>
</reference>